<keyword evidence="14" id="KW-1185">Reference proteome</keyword>
<dbReference type="GO" id="GO:0009279">
    <property type="term" value="C:cell outer membrane"/>
    <property type="evidence" value="ECO:0007669"/>
    <property type="project" value="UniProtKB-SubCell"/>
</dbReference>
<evidence type="ECO:0000256" key="5">
    <source>
        <dbReference type="ARBA" id="ARBA00023077"/>
    </source>
</evidence>
<evidence type="ECO:0000256" key="7">
    <source>
        <dbReference type="ARBA" id="ARBA00023237"/>
    </source>
</evidence>
<dbReference type="Proteomes" id="UP001165565">
    <property type="component" value="Unassembled WGS sequence"/>
</dbReference>
<comment type="subcellular location">
    <subcellularLocation>
        <location evidence="1 8">Cell outer membrane</location>
        <topology evidence="1 8">Multi-pass membrane protein</topology>
    </subcellularLocation>
</comment>
<dbReference type="InterPro" id="IPR012910">
    <property type="entry name" value="Plug_dom"/>
</dbReference>
<dbReference type="Gene3D" id="2.40.170.20">
    <property type="entry name" value="TonB-dependent receptor, beta-barrel domain"/>
    <property type="match status" value="2"/>
</dbReference>
<dbReference type="AlphaFoldDB" id="A0AA41ZAD8"/>
<proteinExistence type="inferred from homology"/>
<reference evidence="13" key="1">
    <citation type="submission" date="2022-06" db="EMBL/GenBank/DDBJ databases">
        <title>Sphingomonas sp. nov. isolated from rhizosphere soil of tomato.</title>
        <authorList>
            <person name="Dong H."/>
            <person name="Gao R."/>
        </authorList>
    </citation>
    <scope>NUCLEOTIDE SEQUENCE</scope>
    <source>
        <strain evidence="13">MMSM24</strain>
    </source>
</reference>
<dbReference type="InterPro" id="IPR039426">
    <property type="entry name" value="TonB-dep_rcpt-like"/>
</dbReference>
<comment type="similarity">
    <text evidence="8 9">Belongs to the TonB-dependent receptor family.</text>
</comment>
<dbReference type="Pfam" id="PF07715">
    <property type="entry name" value="Plug"/>
    <property type="match status" value="1"/>
</dbReference>
<evidence type="ECO:0000256" key="9">
    <source>
        <dbReference type="RuleBase" id="RU003357"/>
    </source>
</evidence>
<evidence type="ECO:0000259" key="11">
    <source>
        <dbReference type="Pfam" id="PF00593"/>
    </source>
</evidence>
<evidence type="ECO:0000256" key="4">
    <source>
        <dbReference type="ARBA" id="ARBA00022692"/>
    </source>
</evidence>
<evidence type="ECO:0000256" key="8">
    <source>
        <dbReference type="PROSITE-ProRule" id="PRU01360"/>
    </source>
</evidence>
<keyword evidence="6 8" id="KW-0472">Membrane</keyword>
<evidence type="ECO:0000259" key="12">
    <source>
        <dbReference type="Pfam" id="PF07715"/>
    </source>
</evidence>
<organism evidence="13 14">
    <name type="scientific">Sphingomonas lycopersici</name>
    <dbReference type="NCBI Taxonomy" id="2951807"/>
    <lineage>
        <taxon>Bacteria</taxon>
        <taxon>Pseudomonadati</taxon>
        <taxon>Pseudomonadota</taxon>
        <taxon>Alphaproteobacteria</taxon>
        <taxon>Sphingomonadales</taxon>
        <taxon>Sphingomonadaceae</taxon>
        <taxon>Sphingomonas</taxon>
    </lineage>
</organism>
<dbReference type="PANTHER" id="PTHR47234:SF3">
    <property type="entry name" value="SECRETIN_TONB SHORT N-TERMINAL DOMAIN-CONTAINING PROTEIN"/>
    <property type="match status" value="1"/>
</dbReference>
<feature type="domain" description="TonB-dependent receptor-like beta-barrel" evidence="11">
    <location>
        <begin position="530"/>
        <end position="806"/>
    </location>
</feature>
<feature type="domain" description="TonB-dependent receptor plug" evidence="12">
    <location>
        <begin position="50"/>
        <end position="171"/>
    </location>
</feature>
<protein>
    <submittedName>
        <fullName evidence="13">TonB-dependent receptor</fullName>
    </submittedName>
</protein>
<dbReference type="EMBL" id="JANFAV010000012">
    <property type="protein sequence ID" value="MCW6536395.1"/>
    <property type="molecule type" value="Genomic_DNA"/>
</dbReference>
<feature type="chain" id="PRO_5041319620" evidence="10">
    <location>
        <begin position="23"/>
        <end position="855"/>
    </location>
</feature>
<evidence type="ECO:0000313" key="13">
    <source>
        <dbReference type="EMBL" id="MCW6536395.1"/>
    </source>
</evidence>
<feature type="signal peptide" evidence="10">
    <location>
        <begin position="1"/>
        <end position="22"/>
    </location>
</feature>
<evidence type="ECO:0000256" key="1">
    <source>
        <dbReference type="ARBA" id="ARBA00004571"/>
    </source>
</evidence>
<sequence>MRISHATMLALSVSFLAFPAAAQESKAPAAEPLPGEEVIVTGTRAANRTVADSPVPVDVISSQALTTGGSGETNTVLNALVPSFNFPRPSIADASDVIRPATLRGLSPDQTLVLVNGKRRHTSALLNINGTVGRGSAAVDLNTISNLAIDRIEVLRDGAASQYGSDAIAGVINIRLKTADHGGKASVTYGKYVTRMDGVREVLGLQTDAAGQPFFDPANPEFLAANLGGRPSRSDGDTWTLGMNLGVPIGQGFINVTGEYRDRDTVNRAGYDLRQNYNLVDGAFDARELTFNRLNFQYGDPKTEDWNVAVNAGMPLGANWEAYAFGTFSQRNGRSAANWRLQGSRRNRDYSVLRPSEAPSEGNFAPIYANGFLPFIASDYTDYSMAIGVRGEVGQWSVDLSGVYGRNRIDYRTENSINVSFGPTAPRNTDSGGLRFGQFTANLDVTREFAVGFAKPLTLAFGGEYRRENFQERPGQLESYAAGPYTLPARATTAAECAAADGVYAAATGLCSFPGRSAPVGQQGFEGIPAFAKVSAGFRAPSLHQQYFGATSTFLSSAAGLVNVVTTRVDSPVARALGAQPLKPEKSRNISAGLALNPFRGFSLTADFFHIRIRDRIVLTENLGFEGTGTDEQKEAIKAILDANGFNSVGAARFFINGLDTTTKGVDVVGSYQFDAGGAGRWSLSAAYNYTSNRIDKRLNNLGPLAAVPGLALFGRQEGLRFEKGQPRDKIVLSANGEIGVFGLTARTTRYGKVVAVAEAEPLDEPTSLTAYGPDDIFLQPRWLTDVEVRYTFKKHMTFSLGADNVFDVYPTRSPTGRRPDGGFYPEENSFLPYIDFSPFGFNGRYVYARFTAQF</sequence>
<dbReference type="PANTHER" id="PTHR47234">
    <property type="match status" value="1"/>
</dbReference>
<name>A0AA41ZAD8_9SPHN</name>
<evidence type="ECO:0000256" key="3">
    <source>
        <dbReference type="ARBA" id="ARBA00022452"/>
    </source>
</evidence>
<keyword evidence="3 8" id="KW-1134">Transmembrane beta strand</keyword>
<dbReference type="PROSITE" id="PS52016">
    <property type="entry name" value="TONB_DEPENDENT_REC_3"/>
    <property type="match status" value="1"/>
</dbReference>
<dbReference type="InterPro" id="IPR000531">
    <property type="entry name" value="Beta-barrel_TonB"/>
</dbReference>
<dbReference type="InterPro" id="IPR037066">
    <property type="entry name" value="Plug_dom_sf"/>
</dbReference>
<evidence type="ECO:0000256" key="6">
    <source>
        <dbReference type="ARBA" id="ARBA00023136"/>
    </source>
</evidence>
<dbReference type="SUPFAM" id="SSF56935">
    <property type="entry name" value="Porins"/>
    <property type="match status" value="1"/>
</dbReference>
<dbReference type="RefSeq" id="WP_265269861.1">
    <property type="nucleotide sequence ID" value="NZ_JANFAV010000012.1"/>
</dbReference>
<evidence type="ECO:0000256" key="2">
    <source>
        <dbReference type="ARBA" id="ARBA00022448"/>
    </source>
</evidence>
<keyword evidence="10" id="KW-0732">Signal</keyword>
<evidence type="ECO:0000313" key="14">
    <source>
        <dbReference type="Proteomes" id="UP001165565"/>
    </source>
</evidence>
<keyword evidence="13" id="KW-0675">Receptor</keyword>
<keyword evidence="7 8" id="KW-0998">Cell outer membrane</keyword>
<keyword evidence="5 9" id="KW-0798">TonB box</keyword>
<keyword evidence="2 8" id="KW-0813">Transport</keyword>
<gene>
    <name evidence="13" type="ORF">NEE01_16575</name>
</gene>
<keyword evidence="4 8" id="KW-0812">Transmembrane</keyword>
<accession>A0AA41ZAD8</accession>
<comment type="caution">
    <text evidence="13">The sequence shown here is derived from an EMBL/GenBank/DDBJ whole genome shotgun (WGS) entry which is preliminary data.</text>
</comment>
<dbReference type="Gene3D" id="2.170.130.10">
    <property type="entry name" value="TonB-dependent receptor, plug domain"/>
    <property type="match status" value="1"/>
</dbReference>
<evidence type="ECO:0000256" key="10">
    <source>
        <dbReference type="SAM" id="SignalP"/>
    </source>
</evidence>
<dbReference type="InterPro" id="IPR036942">
    <property type="entry name" value="Beta-barrel_TonB_sf"/>
</dbReference>
<dbReference type="Pfam" id="PF00593">
    <property type="entry name" value="TonB_dep_Rec_b-barrel"/>
    <property type="match status" value="1"/>
</dbReference>